<protein>
    <recommendedName>
        <fullName evidence="2">DUF7806 domain-containing protein</fullName>
    </recommendedName>
</protein>
<evidence type="ECO:0000313" key="3">
    <source>
        <dbReference type="EMBL" id="GKV02402.1"/>
    </source>
</evidence>
<feature type="domain" description="DUF7806" evidence="2">
    <location>
        <begin position="185"/>
        <end position="279"/>
    </location>
</feature>
<dbReference type="EMBL" id="BPVZ01000018">
    <property type="protein sequence ID" value="GKV02402.1"/>
    <property type="molecule type" value="Genomic_DNA"/>
</dbReference>
<dbReference type="PANTHER" id="PTHR35489">
    <property type="entry name" value="TITAN9"/>
    <property type="match status" value="1"/>
</dbReference>
<dbReference type="PANTHER" id="PTHR35489:SF2">
    <property type="entry name" value="TITAN9"/>
    <property type="match status" value="1"/>
</dbReference>
<organism evidence="3 4">
    <name type="scientific">Rubroshorea leprosula</name>
    <dbReference type="NCBI Taxonomy" id="152421"/>
    <lineage>
        <taxon>Eukaryota</taxon>
        <taxon>Viridiplantae</taxon>
        <taxon>Streptophyta</taxon>
        <taxon>Embryophyta</taxon>
        <taxon>Tracheophyta</taxon>
        <taxon>Spermatophyta</taxon>
        <taxon>Magnoliopsida</taxon>
        <taxon>eudicotyledons</taxon>
        <taxon>Gunneridae</taxon>
        <taxon>Pentapetalae</taxon>
        <taxon>rosids</taxon>
        <taxon>malvids</taxon>
        <taxon>Malvales</taxon>
        <taxon>Dipterocarpaceae</taxon>
        <taxon>Rubroshorea</taxon>
    </lineage>
</organism>
<gene>
    <name evidence="3" type="ORF">SLEP1_g14839</name>
</gene>
<accession>A0AAV5IKI7</accession>
<comment type="caution">
    <text evidence="3">The sequence shown here is derived from an EMBL/GenBank/DDBJ whole genome shotgun (WGS) entry which is preliminary data.</text>
</comment>
<sequence>MDDINGDQEKKFLNYVSAAEELIQHLKTENEKLQSEVYDLKSEVASIRSSNDEECVKLQMLLMEESKKNKLLSEELGRLQKLQVEEHRKGGKNDNIHVSSPGCFQVAVEDVSGNSSRRMTRKRGRNSRVQIEATGTPDFSNQDNSMVREPAKDLSNGTLSQEVLAFDQQPECCIAGAVANGSVLATCPFRTLIECLVGMEVSTVNQAEGPCISALHQSSGYSFNLTWVAKAAGEETEFLYRVSSLGTFERIAPEWMREVIIFSTRMCPIFFERIARLIKSHC</sequence>
<keyword evidence="1" id="KW-0175">Coiled coil</keyword>
<proteinExistence type="predicted"/>
<evidence type="ECO:0000313" key="4">
    <source>
        <dbReference type="Proteomes" id="UP001054252"/>
    </source>
</evidence>
<evidence type="ECO:0000259" key="2">
    <source>
        <dbReference type="Pfam" id="PF25091"/>
    </source>
</evidence>
<evidence type="ECO:0000256" key="1">
    <source>
        <dbReference type="SAM" id="Coils"/>
    </source>
</evidence>
<reference evidence="3 4" key="1">
    <citation type="journal article" date="2021" name="Commun. Biol.">
        <title>The genome of Shorea leprosula (Dipterocarpaceae) highlights the ecological relevance of drought in aseasonal tropical rainforests.</title>
        <authorList>
            <person name="Ng K.K.S."/>
            <person name="Kobayashi M.J."/>
            <person name="Fawcett J.A."/>
            <person name="Hatakeyama M."/>
            <person name="Paape T."/>
            <person name="Ng C.H."/>
            <person name="Ang C.C."/>
            <person name="Tnah L.H."/>
            <person name="Lee C.T."/>
            <person name="Nishiyama T."/>
            <person name="Sese J."/>
            <person name="O'Brien M.J."/>
            <person name="Copetti D."/>
            <person name="Mohd Noor M.I."/>
            <person name="Ong R.C."/>
            <person name="Putra M."/>
            <person name="Sireger I.Z."/>
            <person name="Indrioko S."/>
            <person name="Kosugi Y."/>
            <person name="Izuno A."/>
            <person name="Isagi Y."/>
            <person name="Lee S.L."/>
            <person name="Shimizu K.K."/>
        </authorList>
    </citation>
    <scope>NUCLEOTIDE SEQUENCE [LARGE SCALE GENOMIC DNA]</scope>
    <source>
        <strain evidence="3">214</strain>
    </source>
</reference>
<dbReference type="InterPro" id="IPR056708">
    <property type="entry name" value="DUF7806"/>
</dbReference>
<dbReference type="Pfam" id="PF25091">
    <property type="entry name" value="DUF7806"/>
    <property type="match status" value="1"/>
</dbReference>
<dbReference type="Proteomes" id="UP001054252">
    <property type="component" value="Unassembled WGS sequence"/>
</dbReference>
<keyword evidence="4" id="KW-1185">Reference proteome</keyword>
<feature type="coiled-coil region" evidence="1">
    <location>
        <begin position="16"/>
        <end position="82"/>
    </location>
</feature>
<name>A0AAV5IKI7_9ROSI</name>
<dbReference type="AlphaFoldDB" id="A0AAV5IKI7"/>
<dbReference type="GO" id="GO:0003006">
    <property type="term" value="P:developmental process involved in reproduction"/>
    <property type="evidence" value="ECO:0007669"/>
    <property type="project" value="TreeGrafter"/>
</dbReference>